<feature type="repeat" description="ANK" evidence="8">
    <location>
        <begin position="599"/>
        <end position="639"/>
    </location>
</feature>
<comment type="subcellular location">
    <subcellularLocation>
        <location evidence="1">Target cell membrane</location>
    </subcellularLocation>
</comment>
<feature type="repeat" description="ANK" evidence="8">
    <location>
        <begin position="151"/>
        <end position="183"/>
    </location>
</feature>
<keyword evidence="10" id="KW-1185">Reference proteome</keyword>
<dbReference type="Pfam" id="PF12796">
    <property type="entry name" value="Ank_2"/>
    <property type="match status" value="1"/>
</dbReference>
<dbReference type="SUPFAM" id="SSF48403">
    <property type="entry name" value="Ankyrin repeat"/>
    <property type="match status" value="2"/>
</dbReference>
<evidence type="ECO:0000256" key="4">
    <source>
        <dbReference type="ARBA" id="ARBA00022737"/>
    </source>
</evidence>
<evidence type="ECO:0000313" key="9">
    <source>
        <dbReference type="EnsemblMetazoa" id="XP_022670278"/>
    </source>
</evidence>
<keyword evidence="2" id="KW-0268">Exocytosis</keyword>
<evidence type="ECO:0000256" key="3">
    <source>
        <dbReference type="ARBA" id="ARBA00022537"/>
    </source>
</evidence>
<evidence type="ECO:0000313" key="10">
    <source>
        <dbReference type="Proteomes" id="UP000594260"/>
    </source>
</evidence>
<dbReference type="GO" id="GO:0044231">
    <property type="term" value="C:host cell presynaptic membrane"/>
    <property type="evidence" value="ECO:0007669"/>
    <property type="project" value="UniProtKB-KW"/>
</dbReference>
<evidence type="ECO:0000256" key="1">
    <source>
        <dbReference type="ARBA" id="ARBA00004175"/>
    </source>
</evidence>
<protein>
    <submittedName>
        <fullName evidence="9">Uncharacterized protein</fullName>
    </submittedName>
</protein>
<dbReference type="AlphaFoldDB" id="A0A7M7KQ41"/>
<name>A0A7M7KQ41_VARDE</name>
<dbReference type="Proteomes" id="UP000594260">
    <property type="component" value="Unplaced"/>
</dbReference>
<keyword evidence="5" id="KW-0800">Toxin</keyword>
<evidence type="ECO:0000256" key="5">
    <source>
        <dbReference type="ARBA" id="ARBA00023028"/>
    </source>
</evidence>
<dbReference type="PANTHER" id="PTHR24171:SF9">
    <property type="entry name" value="ANKYRIN REPEAT DOMAIN-CONTAINING PROTEIN 39"/>
    <property type="match status" value="1"/>
</dbReference>
<dbReference type="OrthoDB" id="4429489at2759"/>
<dbReference type="InParanoid" id="A0A7M7KQ41"/>
<dbReference type="Pfam" id="PF00023">
    <property type="entry name" value="Ank"/>
    <property type="match status" value="1"/>
</dbReference>
<keyword evidence="6 8" id="KW-0040">ANK repeat</keyword>
<keyword evidence="3" id="KW-1052">Target cell membrane</keyword>
<dbReference type="EnsemblMetazoa" id="XM_022814543">
    <property type="protein sequence ID" value="XP_022670278"/>
    <property type="gene ID" value="LOC111254067"/>
</dbReference>
<dbReference type="InterPro" id="IPR002110">
    <property type="entry name" value="Ankyrin_rpt"/>
</dbReference>
<dbReference type="OMA" id="ISTKTTC"/>
<dbReference type="PROSITE" id="PS50297">
    <property type="entry name" value="ANK_REP_REGION"/>
    <property type="match status" value="4"/>
</dbReference>
<accession>A0A7M7KQ41</accession>
<dbReference type="PANTHER" id="PTHR24171">
    <property type="entry name" value="ANKYRIN REPEAT DOMAIN-CONTAINING PROTEIN 39-RELATED"/>
    <property type="match status" value="1"/>
</dbReference>
<dbReference type="GO" id="GO:0044218">
    <property type="term" value="C:other organism cell membrane"/>
    <property type="evidence" value="ECO:0007669"/>
    <property type="project" value="UniProtKB-KW"/>
</dbReference>
<dbReference type="RefSeq" id="XP_022670278.1">
    <property type="nucleotide sequence ID" value="XM_022814543.1"/>
</dbReference>
<organism evidence="9 10">
    <name type="scientific">Varroa destructor</name>
    <name type="common">Honeybee mite</name>
    <dbReference type="NCBI Taxonomy" id="109461"/>
    <lineage>
        <taxon>Eukaryota</taxon>
        <taxon>Metazoa</taxon>
        <taxon>Ecdysozoa</taxon>
        <taxon>Arthropoda</taxon>
        <taxon>Chelicerata</taxon>
        <taxon>Arachnida</taxon>
        <taxon>Acari</taxon>
        <taxon>Parasitiformes</taxon>
        <taxon>Mesostigmata</taxon>
        <taxon>Gamasina</taxon>
        <taxon>Dermanyssoidea</taxon>
        <taxon>Varroidae</taxon>
        <taxon>Varroa</taxon>
    </lineage>
</organism>
<evidence type="ECO:0000256" key="7">
    <source>
        <dbReference type="ARBA" id="ARBA00023298"/>
    </source>
</evidence>
<evidence type="ECO:0000256" key="2">
    <source>
        <dbReference type="ARBA" id="ARBA00022483"/>
    </source>
</evidence>
<dbReference type="PROSITE" id="PS50088">
    <property type="entry name" value="ANK_REPEAT"/>
    <property type="match status" value="5"/>
</dbReference>
<feature type="repeat" description="ANK" evidence="8">
    <location>
        <begin position="184"/>
        <end position="216"/>
    </location>
</feature>
<proteinExistence type="predicted"/>
<reference evidence="9" key="1">
    <citation type="submission" date="2021-01" db="UniProtKB">
        <authorList>
            <consortium name="EnsemblMetazoa"/>
        </authorList>
    </citation>
    <scope>IDENTIFICATION</scope>
</reference>
<dbReference type="GeneID" id="111254067"/>
<sequence length="707" mass="79356">MDDWMNNFLQCWKLWRVPYPKFFTMMRGMEEESAMIPGNELVDEDGLAMALPFSKPLEFEEMQFVCDVYVMCREGLLDQLTSRVAQASTQVGKTRVRELLNRRYQDETQLCAPLLVAAKEGHVEICDLLIYEYHVDMETEGTIVFDGYKIDGATPLWCAAGGNHMTIVMMLIKCGADVNHATGSRSTPLRAACFDGKVEMVKLLLDHKADYNIANKFENTCLMIAAYKGHKEVVTCLLEHGAPVNARALCGNTALQFAAEHGYVEIISELIRFGASVHTVNKNAMTPIITAAERTQPEAVEFFVAHPDYSRETKIDALELLGASFANDKDNYDLERCYHYLRLAMKWRYGDPDRVLPKVLPPPVPAYENRVECRSLEELQQIKYNANALQMESLAIRERILGPLNPEVPHPVTFRGAVFADSANFERCLELWLHALSLKERSGACVVRDLLRFAQVFCQMLHVGVQVSVDVLITVMRTTVTYLEHLAEKEQKEKDGTGNRPKGADEHEIVLTSLYLLVVVSKLSKRCRPEASHTLCTLVYRMTRSRCATNNGNTLLHLAVDSRTPVNDFHTRNLCHFPCANTAKLLMECGGDVNAINEQGDTPLHLIVAYSKPITDFFTLHSIISALIERGAHTDVVNYKGQTPQDAATTGVAELVLRAQSEISLKCIAAKAVHKHGVHYKGRVPRELTSFIEMHGQRTNKPRAGVE</sequence>
<evidence type="ECO:0000256" key="6">
    <source>
        <dbReference type="ARBA" id="ARBA00023043"/>
    </source>
</evidence>
<dbReference type="PRINTS" id="PR01415">
    <property type="entry name" value="ANKYRIN"/>
</dbReference>
<keyword evidence="4" id="KW-0677">Repeat</keyword>
<keyword evidence="7" id="KW-1053">Target membrane</keyword>
<dbReference type="Gene3D" id="1.25.40.20">
    <property type="entry name" value="Ankyrin repeat-containing domain"/>
    <property type="match status" value="3"/>
</dbReference>
<dbReference type="GO" id="GO:0006887">
    <property type="term" value="P:exocytosis"/>
    <property type="evidence" value="ECO:0007669"/>
    <property type="project" value="UniProtKB-KW"/>
</dbReference>
<evidence type="ECO:0000256" key="8">
    <source>
        <dbReference type="PROSITE-ProRule" id="PRU00023"/>
    </source>
</evidence>
<dbReference type="SMART" id="SM00248">
    <property type="entry name" value="ANK"/>
    <property type="match status" value="8"/>
</dbReference>
<feature type="repeat" description="ANK" evidence="8">
    <location>
        <begin position="250"/>
        <end position="282"/>
    </location>
</feature>
<feature type="repeat" description="ANK" evidence="8">
    <location>
        <begin position="217"/>
        <end position="249"/>
    </location>
</feature>
<keyword evidence="7" id="KW-0472">Membrane</keyword>
<keyword evidence="5" id="KW-0528">Neurotoxin</keyword>
<dbReference type="InterPro" id="IPR036770">
    <property type="entry name" value="Ankyrin_rpt-contain_sf"/>
</dbReference>
<dbReference type="FunCoup" id="A0A7M7KQ41">
    <property type="interactions" value="332"/>
</dbReference>
<dbReference type="KEGG" id="vde:111254067"/>
<keyword evidence="5" id="KW-0638">Presynaptic neurotoxin</keyword>